<reference evidence="1 2" key="1">
    <citation type="journal article" date="2018" name="Mol. Biol. Evol.">
        <title>Broad Genomic Sampling Reveals a Smut Pathogenic Ancestry of the Fungal Clade Ustilaginomycotina.</title>
        <authorList>
            <person name="Kijpornyongpan T."/>
            <person name="Mondo S.J."/>
            <person name="Barry K."/>
            <person name="Sandor L."/>
            <person name="Lee J."/>
            <person name="Lipzen A."/>
            <person name="Pangilinan J."/>
            <person name="LaButti K."/>
            <person name="Hainaut M."/>
            <person name="Henrissat B."/>
            <person name="Grigoriev I.V."/>
            <person name="Spatafora J.W."/>
            <person name="Aime M.C."/>
        </authorList>
    </citation>
    <scope>NUCLEOTIDE SEQUENCE [LARGE SCALE GENOMIC DNA]</scope>
    <source>
        <strain evidence="1 2">SA 807</strain>
    </source>
</reference>
<gene>
    <name evidence="1" type="ORF">IE53DRAFT_293747</name>
</gene>
<organism evidence="1 2">
    <name type="scientific">Violaceomyces palustris</name>
    <dbReference type="NCBI Taxonomy" id="1673888"/>
    <lineage>
        <taxon>Eukaryota</taxon>
        <taxon>Fungi</taxon>
        <taxon>Dikarya</taxon>
        <taxon>Basidiomycota</taxon>
        <taxon>Ustilaginomycotina</taxon>
        <taxon>Ustilaginomycetes</taxon>
        <taxon>Violaceomycetales</taxon>
        <taxon>Violaceomycetaceae</taxon>
        <taxon>Violaceomyces</taxon>
    </lineage>
</organism>
<dbReference type="Proteomes" id="UP000245626">
    <property type="component" value="Unassembled WGS sequence"/>
</dbReference>
<feature type="non-terminal residue" evidence="1">
    <location>
        <position position="137"/>
    </location>
</feature>
<keyword evidence="2" id="KW-1185">Reference proteome</keyword>
<dbReference type="EMBL" id="KZ819831">
    <property type="protein sequence ID" value="PWN51593.1"/>
    <property type="molecule type" value="Genomic_DNA"/>
</dbReference>
<proteinExistence type="predicted"/>
<feature type="non-terminal residue" evidence="1">
    <location>
        <position position="1"/>
    </location>
</feature>
<name>A0ACD0P0B7_9BASI</name>
<accession>A0ACD0P0B7</accession>
<protein>
    <submittedName>
        <fullName evidence="1">Uncharacterized protein</fullName>
    </submittedName>
</protein>
<evidence type="ECO:0000313" key="2">
    <source>
        <dbReference type="Proteomes" id="UP000245626"/>
    </source>
</evidence>
<sequence>RSLTNIYINNLSENTTDEALFHLGSVCGVVMSHKAMIDAETGLCKGYGFIMYSNPEEAQRAIIWFSNNGFQTSYARESFSAKLRRMADRTSTNVYLSNLPVKFTTHQLEQLFAPHVVVSLRILTDANGESRGVGFVR</sequence>
<evidence type="ECO:0000313" key="1">
    <source>
        <dbReference type="EMBL" id="PWN51593.1"/>
    </source>
</evidence>